<dbReference type="InterPro" id="IPR056740">
    <property type="entry name" value="ILV_EDD_C"/>
</dbReference>
<comment type="caution">
    <text evidence="2">The sequence shown here is derived from an EMBL/GenBank/DDBJ whole genome shotgun (WGS) entry which is preliminary data.</text>
</comment>
<evidence type="ECO:0000313" key="3">
    <source>
        <dbReference type="Proteomes" id="UP000314223"/>
    </source>
</evidence>
<dbReference type="Proteomes" id="UP000314223">
    <property type="component" value="Unassembled WGS sequence"/>
</dbReference>
<dbReference type="AlphaFoldDB" id="A0A5C4WTQ8"/>
<dbReference type="EMBL" id="VDMQ01000020">
    <property type="protein sequence ID" value="TNM51581.1"/>
    <property type="molecule type" value="Genomic_DNA"/>
</dbReference>
<proteinExistence type="predicted"/>
<organism evidence="2 3">
    <name type="scientific">Brevibacterium sediminis</name>
    <dbReference type="NCBI Taxonomy" id="1857024"/>
    <lineage>
        <taxon>Bacteria</taxon>
        <taxon>Bacillati</taxon>
        <taxon>Actinomycetota</taxon>
        <taxon>Actinomycetes</taxon>
        <taxon>Micrococcales</taxon>
        <taxon>Brevibacteriaceae</taxon>
        <taxon>Brevibacterium</taxon>
    </lineage>
</organism>
<name>A0A5C4WTQ8_9MICO</name>
<dbReference type="SUPFAM" id="SSF52016">
    <property type="entry name" value="LeuD/IlvD-like"/>
    <property type="match status" value="1"/>
</dbReference>
<dbReference type="Gene3D" id="3.50.30.80">
    <property type="entry name" value="IlvD/EDD C-terminal domain-like"/>
    <property type="match status" value="1"/>
</dbReference>
<dbReference type="InterPro" id="IPR042096">
    <property type="entry name" value="Dihydro-acid_dehy_C"/>
</dbReference>
<dbReference type="Gene3D" id="1.10.357.10">
    <property type="entry name" value="Tetracycline Repressor, domain 2"/>
    <property type="match status" value="1"/>
</dbReference>
<evidence type="ECO:0000259" key="1">
    <source>
        <dbReference type="Pfam" id="PF24877"/>
    </source>
</evidence>
<evidence type="ECO:0000313" key="2">
    <source>
        <dbReference type="EMBL" id="TNM51581.1"/>
    </source>
</evidence>
<sequence length="225" mass="24592">MSDRDVSASRPGRVDSCSAYFRCKPTVSRLIRGRSGEVAGVTKSVAYDHFGDRSGVFFELYRAFEHWRHETLDAALDDVAPVRADVAAVAAAAYIDCHVVEGRELSDVIHALSASSELDSILRRTVDEYLARCREVLAPFGGDLGVGGLTAIVGAGDIIAIGIPNRSISLEVSDEELTRRRDRLEAHGTYRPRQRERSVSTALRAYAAFEQSADRGAVRKVPEVV</sequence>
<dbReference type="Pfam" id="PF24877">
    <property type="entry name" value="ILV_EDD_C"/>
    <property type="match status" value="1"/>
</dbReference>
<feature type="domain" description="Dihydroxy-acid/6-phosphogluconate dehydratase C-terminal" evidence="1">
    <location>
        <begin position="146"/>
        <end position="217"/>
    </location>
</feature>
<protein>
    <submittedName>
        <fullName evidence="2">TetR/AcrR family transcriptional regulator</fullName>
    </submittedName>
</protein>
<gene>
    <name evidence="2" type="ORF">FHQ09_18335</name>
</gene>
<accession>A0A5C4WTQ8</accession>
<reference evidence="2 3" key="1">
    <citation type="submission" date="2019-06" db="EMBL/GenBank/DDBJ databases">
        <authorList>
            <person name="Mardanova A.M."/>
            <person name="Pudova D.S."/>
            <person name="Shagimardanova E.I."/>
            <person name="Gogoleva N.E."/>
            <person name="Lutfullin M.T."/>
            <person name="Hadieva G.F."/>
            <person name="Sharipova M.R."/>
        </authorList>
    </citation>
    <scope>NUCLEOTIDE SEQUENCE [LARGE SCALE GENOMIC DNA]</scope>
    <source>
        <strain evidence="2 3">MG-1</strain>
    </source>
</reference>